<accession>A0A6J4M2J4</accession>
<feature type="region of interest" description="Disordered" evidence="1">
    <location>
        <begin position="1"/>
        <end position="194"/>
    </location>
</feature>
<feature type="compositionally biased region" description="Basic residues" evidence="1">
    <location>
        <begin position="71"/>
        <end position="83"/>
    </location>
</feature>
<feature type="compositionally biased region" description="Gly residues" evidence="1">
    <location>
        <begin position="37"/>
        <end position="48"/>
    </location>
</feature>
<evidence type="ECO:0000256" key="1">
    <source>
        <dbReference type="SAM" id="MobiDB-lite"/>
    </source>
</evidence>
<feature type="region of interest" description="Disordered" evidence="1">
    <location>
        <begin position="300"/>
        <end position="322"/>
    </location>
</feature>
<dbReference type="EMBL" id="CADCTV010000622">
    <property type="protein sequence ID" value="CAA9348306.1"/>
    <property type="molecule type" value="Genomic_DNA"/>
</dbReference>
<sequence length="322" mass="33886">ACEEPVHRGRTPGVRRPVGHLLRRAADGGRAGDERGPGGLGRAAGGARAGSLGRVRSARLHASPEPEPRRGLHPRRAAARRRTGVGAGLRRARHHVPQRSRVVRAGGGRADRGGRPLRRGGPLPRRGRQRQRGGGADRGGPPAERGTAEDAGRPRRLSARRAAVLPHGAHGQRRARQVAARAGRKGAADDVAGDDRLLHRRGGKPAVSARHPQGVLSLTRQLHHRGRNAGAGFGRAAGEAGDAQGLPAAGALHQRAAVDSRRGLFRPRQLLGRGLCGGDDHRYCVLSKSVLSYRTRHSRHPGLCADGHGGTGHPRGRSAPGL</sequence>
<name>A0A6J4M2J4_9BACT</name>
<dbReference type="AlphaFoldDB" id="A0A6J4M2J4"/>
<evidence type="ECO:0000313" key="2">
    <source>
        <dbReference type="EMBL" id="CAA9348306.1"/>
    </source>
</evidence>
<reference evidence="2" key="1">
    <citation type="submission" date="2020-02" db="EMBL/GenBank/DDBJ databases">
        <authorList>
            <person name="Meier V. D."/>
        </authorList>
    </citation>
    <scope>NUCLEOTIDE SEQUENCE</scope>
    <source>
        <strain evidence="2">AVDCRST_MAG89</strain>
    </source>
</reference>
<gene>
    <name evidence="2" type="ORF">AVDCRST_MAG89-2983</name>
</gene>
<feature type="compositionally biased region" description="Basic and acidic residues" evidence="1">
    <location>
        <begin position="24"/>
        <end position="36"/>
    </location>
</feature>
<protein>
    <submittedName>
        <fullName evidence="2">Uncharacterized protein</fullName>
    </submittedName>
</protein>
<organism evidence="2">
    <name type="scientific">uncultured Gemmatimonadota bacterium</name>
    <dbReference type="NCBI Taxonomy" id="203437"/>
    <lineage>
        <taxon>Bacteria</taxon>
        <taxon>Pseudomonadati</taxon>
        <taxon>Gemmatimonadota</taxon>
        <taxon>environmental samples</taxon>
    </lineage>
</organism>
<feature type="non-terminal residue" evidence="2">
    <location>
        <position position="322"/>
    </location>
</feature>
<proteinExistence type="predicted"/>
<feature type="compositionally biased region" description="Basic residues" evidence="1">
    <location>
        <begin position="90"/>
        <end position="102"/>
    </location>
</feature>
<feature type="non-terminal residue" evidence="2">
    <location>
        <position position="1"/>
    </location>
</feature>